<comment type="caution">
    <text evidence="1">The sequence shown here is derived from an EMBL/GenBank/DDBJ whole genome shotgun (WGS) entry which is preliminary data.</text>
</comment>
<gene>
    <name evidence="1" type="ORF">BDM02DRAFT_3097673</name>
</gene>
<keyword evidence="2" id="KW-1185">Reference proteome</keyword>
<sequence>MTSLADFPVPLLVAGAFGVGVSTWLFIRRLRRLPFPPGPTPDPVIGNLRQIGSRNLESVFEKWGKEYGSVNHASVLGQHLVILNSFDDARELLDHRGGIYSGRPRLVAFAEMMGWGSIITQIDSGPHLRKHRRTIQEKFSPRYFNGYIGMQKRVTYNFLTGLGETPEKLGDHIKRFAAAMILEITYGYTVESVDDSFIHLADEAAVESLRYGLPGATPCDVLPILKHWPTWMPFSFYQRHAAYTRTLVEKLFAWPLNWTQQQIADGTALPSLAKDLLAAVQEGKKVSGEILDYDDVKHICGALYGGGSDTSTSVLESFFLAMTLYPDVYEKGRESIHKVVGTDRLVDLADREALPYITCVLKEVLRWGVPTPLGVSHRLTKDDSYKGYFLPGNSTVLYNVWGFTRNEDIYPDPEVFDPDRFMNPSKPEILQHVDSMWGFGRRICPGKAFAESNLWLVIANTIATMDVRKVLDEDGNPITPAAEFESGAIRHAKPFRCSITYRSEQARQLVADAAAALA</sequence>
<dbReference type="EMBL" id="MU118027">
    <property type="protein sequence ID" value="KAF9647711.1"/>
    <property type="molecule type" value="Genomic_DNA"/>
</dbReference>
<organism evidence="1 2">
    <name type="scientific">Thelephora ganbajun</name>
    <name type="common">Ganba fungus</name>
    <dbReference type="NCBI Taxonomy" id="370292"/>
    <lineage>
        <taxon>Eukaryota</taxon>
        <taxon>Fungi</taxon>
        <taxon>Dikarya</taxon>
        <taxon>Basidiomycota</taxon>
        <taxon>Agaricomycotina</taxon>
        <taxon>Agaricomycetes</taxon>
        <taxon>Thelephorales</taxon>
        <taxon>Thelephoraceae</taxon>
        <taxon>Thelephora</taxon>
    </lineage>
</organism>
<name>A0ACB6ZE71_THEGA</name>
<evidence type="ECO:0000313" key="2">
    <source>
        <dbReference type="Proteomes" id="UP000886501"/>
    </source>
</evidence>
<protein>
    <submittedName>
        <fullName evidence="1">Cytochrome P450</fullName>
    </submittedName>
</protein>
<accession>A0ACB6ZE71</accession>
<reference evidence="1" key="1">
    <citation type="submission" date="2019-10" db="EMBL/GenBank/DDBJ databases">
        <authorList>
            <consortium name="DOE Joint Genome Institute"/>
            <person name="Kuo A."/>
            <person name="Miyauchi S."/>
            <person name="Kiss E."/>
            <person name="Drula E."/>
            <person name="Kohler A."/>
            <person name="Sanchez-Garcia M."/>
            <person name="Andreopoulos B."/>
            <person name="Barry K.W."/>
            <person name="Bonito G."/>
            <person name="Buee M."/>
            <person name="Carver A."/>
            <person name="Chen C."/>
            <person name="Cichocki N."/>
            <person name="Clum A."/>
            <person name="Culley D."/>
            <person name="Crous P.W."/>
            <person name="Fauchery L."/>
            <person name="Girlanda M."/>
            <person name="Hayes R."/>
            <person name="Keri Z."/>
            <person name="Labutti K."/>
            <person name="Lipzen A."/>
            <person name="Lombard V."/>
            <person name="Magnuson J."/>
            <person name="Maillard F."/>
            <person name="Morin E."/>
            <person name="Murat C."/>
            <person name="Nolan M."/>
            <person name="Ohm R."/>
            <person name="Pangilinan J."/>
            <person name="Pereira M."/>
            <person name="Perotto S."/>
            <person name="Peter M."/>
            <person name="Riley R."/>
            <person name="Sitrit Y."/>
            <person name="Stielow B."/>
            <person name="Szollosi G."/>
            <person name="Zifcakova L."/>
            <person name="Stursova M."/>
            <person name="Spatafora J.W."/>
            <person name="Tedersoo L."/>
            <person name="Vaario L.-M."/>
            <person name="Yamada A."/>
            <person name="Yan M."/>
            <person name="Wang P."/>
            <person name="Xu J."/>
            <person name="Bruns T."/>
            <person name="Baldrian P."/>
            <person name="Vilgalys R."/>
            <person name="Henrissat B."/>
            <person name="Grigoriev I.V."/>
            <person name="Hibbett D."/>
            <person name="Nagy L.G."/>
            <person name="Martin F.M."/>
        </authorList>
    </citation>
    <scope>NUCLEOTIDE SEQUENCE</scope>
    <source>
        <strain evidence="1">P2</strain>
    </source>
</reference>
<evidence type="ECO:0000313" key="1">
    <source>
        <dbReference type="EMBL" id="KAF9647711.1"/>
    </source>
</evidence>
<dbReference type="Proteomes" id="UP000886501">
    <property type="component" value="Unassembled WGS sequence"/>
</dbReference>
<proteinExistence type="predicted"/>
<reference evidence="1" key="2">
    <citation type="journal article" date="2020" name="Nat. Commun.">
        <title>Large-scale genome sequencing of mycorrhizal fungi provides insights into the early evolution of symbiotic traits.</title>
        <authorList>
            <person name="Miyauchi S."/>
            <person name="Kiss E."/>
            <person name="Kuo A."/>
            <person name="Drula E."/>
            <person name="Kohler A."/>
            <person name="Sanchez-Garcia M."/>
            <person name="Morin E."/>
            <person name="Andreopoulos B."/>
            <person name="Barry K.W."/>
            <person name="Bonito G."/>
            <person name="Buee M."/>
            <person name="Carver A."/>
            <person name="Chen C."/>
            <person name="Cichocki N."/>
            <person name="Clum A."/>
            <person name="Culley D."/>
            <person name="Crous P.W."/>
            <person name="Fauchery L."/>
            <person name="Girlanda M."/>
            <person name="Hayes R.D."/>
            <person name="Keri Z."/>
            <person name="LaButti K."/>
            <person name="Lipzen A."/>
            <person name="Lombard V."/>
            <person name="Magnuson J."/>
            <person name="Maillard F."/>
            <person name="Murat C."/>
            <person name="Nolan M."/>
            <person name="Ohm R.A."/>
            <person name="Pangilinan J."/>
            <person name="Pereira M.F."/>
            <person name="Perotto S."/>
            <person name="Peter M."/>
            <person name="Pfister S."/>
            <person name="Riley R."/>
            <person name="Sitrit Y."/>
            <person name="Stielow J.B."/>
            <person name="Szollosi G."/>
            <person name="Zifcakova L."/>
            <person name="Stursova M."/>
            <person name="Spatafora J.W."/>
            <person name="Tedersoo L."/>
            <person name="Vaario L.M."/>
            <person name="Yamada A."/>
            <person name="Yan M."/>
            <person name="Wang P."/>
            <person name="Xu J."/>
            <person name="Bruns T."/>
            <person name="Baldrian P."/>
            <person name="Vilgalys R."/>
            <person name="Dunand C."/>
            <person name="Henrissat B."/>
            <person name="Grigoriev I.V."/>
            <person name="Hibbett D."/>
            <person name="Nagy L.G."/>
            <person name="Martin F.M."/>
        </authorList>
    </citation>
    <scope>NUCLEOTIDE SEQUENCE</scope>
    <source>
        <strain evidence="1">P2</strain>
    </source>
</reference>